<dbReference type="InterPro" id="IPR001387">
    <property type="entry name" value="Cro/C1-type_HTH"/>
</dbReference>
<evidence type="ECO:0000256" key="3">
    <source>
        <dbReference type="ARBA" id="ARBA00023082"/>
    </source>
</evidence>
<dbReference type="PANTHER" id="PTHR43133:SF46">
    <property type="entry name" value="RNA POLYMERASE SIGMA-70 FACTOR ECF SUBFAMILY"/>
    <property type="match status" value="1"/>
</dbReference>
<proteinExistence type="inferred from homology"/>
<sequence length="209" mass="24186">MESQVTDIELLMQTKAGRRQAFTTLYDRYWDVLYTFAFVRTKDERVTREILQELWIPIYEKPASIKCDHEGSARRYLFSKLNYNIIDFYHQRKSEPTVPCSELPEPLLNITDEEYHEILNSETAVSLLDMVAEVVSTLPTPQQRVYELRINQGKSVEETAERLGISKKTVSNHLSAAITEVRRKLGPEYETSKKMAVLLVVLELIAEQG</sequence>
<evidence type="ECO:0000256" key="2">
    <source>
        <dbReference type="ARBA" id="ARBA00023015"/>
    </source>
</evidence>
<dbReference type="InterPro" id="IPR013249">
    <property type="entry name" value="RNA_pol_sigma70_r4_t2"/>
</dbReference>
<protein>
    <submittedName>
        <fullName evidence="6">Sigma-70 family RNA polymerase sigma factor</fullName>
    </submittedName>
</protein>
<dbReference type="SUPFAM" id="SSF88946">
    <property type="entry name" value="Sigma2 domain of RNA polymerase sigma factors"/>
    <property type="match status" value="1"/>
</dbReference>
<evidence type="ECO:0000313" key="6">
    <source>
        <dbReference type="EMBL" id="AZI20681.1"/>
    </source>
</evidence>
<dbReference type="Gene3D" id="1.10.10.10">
    <property type="entry name" value="Winged helix-like DNA-binding domain superfamily/Winged helix DNA-binding domain"/>
    <property type="match status" value="1"/>
</dbReference>
<reference evidence="7" key="1">
    <citation type="submission" date="2018-11" db="EMBL/GenBank/DDBJ databases">
        <title>Proposal to divide the Flavobacteriaceae and reorganize its genera based on Amino Acid Identity values calculated from whole genome sequences.</title>
        <authorList>
            <person name="Nicholson A.C."/>
            <person name="Gulvik C.A."/>
            <person name="Whitney A.M."/>
            <person name="Humrighouse B.W."/>
            <person name="Bell M."/>
            <person name="Holmes B."/>
            <person name="Steigerwalt A.B."/>
            <person name="Villarma A."/>
            <person name="Sheth M."/>
            <person name="Batra D."/>
            <person name="Pryor J."/>
            <person name="Bernardet J.-F."/>
            <person name="Hugo C."/>
            <person name="Kampfer P."/>
            <person name="Newman J.D."/>
            <person name="McQuiston J.R."/>
        </authorList>
    </citation>
    <scope>NUCLEOTIDE SEQUENCE [LARGE SCALE GENOMIC DNA]</scope>
    <source>
        <strain evidence="7">H4753</strain>
    </source>
</reference>
<dbReference type="GO" id="GO:0003677">
    <property type="term" value="F:DNA binding"/>
    <property type="evidence" value="ECO:0007669"/>
    <property type="project" value="InterPro"/>
</dbReference>
<evidence type="ECO:0000256" key="1">
    <source>
        <dbReference type="ARBA" id="ARBA00010641"/>
    </source>
</evidence>
<dbReference type="PANTHER" id="PTHR43133">
    <property type="entry name" value="RNA POLYMERASE ECF-TYPE SIGMA FACTO"/>
    <property type="match status" value="1"/>
</dbReference>
<evidence type="ECO:0000256" key="4">
    <source>
        <dbReference type="ARBA" id="ARBA00023163"/>
    </source>
</evidence>
<dbReference type="Gene3D" id="1.10.1740.10">
    <property type="match status" value="1"/>
</dbReference>
<feature type="domain" description="HTH cro/C1-type" evidence="5">
    <location>
        <begin position="145"/>
        <end position="172"/>
    </location>
</feature>
<organism evidence="6 7">
    <name type="scientific">Chryseobacterium taklimakanense</name>
    <dbReference type="NCBI Taxonomy" id="536441"/>
    <lineage>
        <taxon>Bacteria</taxon>
        <taxon>Pseudomonadati</taxon>
        <taxon>Bacteroidota</taxon>
        <taxon>Flavobacteriia</taxon>
        <taxon>Flavobacteriales</taxon>
        <taxon>Weeksellaceae</taxon>
        <taxon>Chryseobacterium group</taxon>
        <taxon>Chryseobacterium</taxon>
    </lineage>
</organism>
<evidence type="ECO:0000313" key="7">
    <source>
        <dbReference type="Proteomes" id="UP000282297"/>
    </source>
</evidence>
<keyword evidence="4" id="KW-0804">Transcription</keyword>
<dbReference type="InterPro" id="IPR013324">
    <property type="entry name" value="RNA_pol_sigma_r3/r4-like"/>
</dbReference>
<dbReference type="InterPro" id="IPR014284">
    <property type="entry name" value="RNA_pol_sigma-70_dom"/>
</dbReference>
<name>A0A3G8WWF4_9FLAO</name>
<keyword evidence="3" id="KW-0731">Sigma factor</keyword>
<dbReference type="InterPro" id="IPR013325">
    <property type="entry name" value="RNA_pol_sigma_r2"/>
</dbReference>
<comment type="similarity">
    <text evidence="1">Belongs to the sigma-70 factor family. ECF subfamily.</text>
</comment>
<dbReference type="InterPro" id="IPR036388">
    <property type="entry name" value="WH-like_DNA-bd_sf"/>
</dbReference>
<dbReference type="Proteomes" id="UP000282297">
    <property type="component" value="Chromosome"/>
</dbReference>
<dbReference type="InterPro" id="IPR039425">
    <property type="entry name" value="RNA_pol_sigma-70-like"/>
</dbReference>
<dbReference type="GO" id="GO:0016987">
    <property type="term" value="F:sigma factor activity"/>
    <property type="evidence" value="ECO:0007669"/>
    <property type="project" value="UniProtKB-KW"/>
</dbReference>
<evidence type="ECO:0000259" key="5">
    <source>
        <dbReference type="PROSITE" id="PS50943"/>
    </source>
</evidence>
<dbReference type="NCBIfam" id="TIGR02937">
    <property type="entry name" value="sigma70-ECF"/>
    <property type="match status" value="1"/>
</dbReference>
<dbReference type="Pfam" id="PF08281">
    <property type="entry name" value="Sigma70_r4_2"/>
    <property type="match status" value="1"/>
</dbReference>
<keyword evidence="2" id="KW-0805">Transcription regulation</keyword>
<dbReference type="SUPFAM" id="SSF88659">
    <property type="entry name" value="Sigma3 and sigma4 domains of RNA polymerase sigma factors"/>
    <property type="match status" value="1"/>
</dbReference>
<accession>A0A3G8WWF4</accession>
<gene>
    <name evidence="6" type="ORF">EIH08_08130</name>
</gene>
<dbReference type="GO" id="GO:0006352">
    <property type="term" value="P:DNA-templated transcription initiation"/>
    <property type="evidence" value="ECO:0007669"/>
    <property type="project" value="InterPro"/>
</dbReference>
<dbReference type="AlphaFoldDB" id="A0A3G8WWF4"/>
<dbReference type="EMBL" id="CP034171">
    <property type="protein sequence ID" value="AZI20681.1"/>
    <property type="molecule type" value="Genomic_DNA"/>
</dbReference>
<dbReference type="PROSITE" id="PS50943">
    <property type="entry name" value="HTH_CROC1"/>
    <property type="match status" value="1"/>
</dbReference>